<name>X1KHZ0_9ZZZZ</name>
<evidence type="ECO:0000313" key="1">
    <source>
        <dbReference type="EMBL" id="GAI06303.1"/>
    </source>
</evidence>
<feature type="non-terminal residue" evidence="1">
    <location>
        <position position="52"/>
    </location>
</feature>
<sequence length="52" mass="5864">MPFLNEINGEKATIHFAYLAEVQPSRLIAALLWCDHFNNPSLEFFNPDTGGL</sequence>
<organism evidence="1">
    <name type="scientific">marine sediment metagenome</name>
    <dbReference type="NCBI Taxonomy" id="412755"/>
    <lineage>
        <taxon>unclassified sequences</taxon>
        <taxon>metagenomes</taxon>
        <taxon>ecological metagenomes</taxon>
    </lineage>
</organism>
<accession>X1KHZ0</accession>
<comment type="caution">
    <text evidence="1">The sequence shown here is derived from an EMBL/GenBank/DDBJ whole genome shotgun (WGS) entry which is preliminary data.</text>
</comment>
<protein>
    <submittedName>
        <fullName evidence="1">Uncharacterized protein</fullName>
    </submittedName>
</protein>
<reference evidence="1" key="1">
    <citation type="journal article" date="2014" name="Front. Microbiol.">
        <title>High frequency of phylogenetically diverse reductive dehalogenase-homologous genes in deep subseafloor sedimentary metagenomes.</title>
        <authorList>
            <person name="Kawai M."/>
            <person name="Futagami T."/>
            <person name="Toyoda A."/>
            <person name="Takaki Y."/>
            <person name="Nishi S."/>
            <person name="Hori S."/>
            <person name="Arai W."/>
            <person name="Tsubouchi T."/>
            <person name="Morono Y."/>
            <person name="Uchiyama I."/>
            <person name="Ito T."/>
            <person name="Fujiyama A."/>
            <person name="Inagaki F."/>
            <person name="Takami H."/>
        </authorList>
    </citation>
    <scope>NUCLEOTIDE SEQUENCE</scope>
    <source>
        <strain evidence="1">Expedition CK06-06</strain>
    </source>
</reference>
<dbReference type="AlphaFoldDB" id="X1KHZ0"/>
<proteinExistence type="predicted"/>
<gene>
    <name evidence="1" type="ORF">S06H3_17315</name>
</gene>
<dbReference type="EMBL" id="BARV01008647">
    <property type="protein sequence ID" value="GAI06303.1"/>
    <property type="molecule type" value="Genomic_DNA"/>
</dbReference>